<dbReference type="EMBL" id="JACHIP010000002">
    <property type="protein sequence ID" value="MBB5057384.1"/>
    <property type="molecule type" value="Genomic_DNA"/>
</dbReference>
<dbReference type="Pfam" id="PF01809">
    <property type="entry name" value="YidD"/>
    <property type="match status" value="1"/>
</dbReference>
<proteinExistence type="inferred from homology"/>
<dbReference type="RefSeq" id="WP_184216067.1">
    <property type="nucleotide sequence ID" value="NZ_JACHIP010000002.1"/>
</dbReference>
<sequence length="84" mass="9365">MSRNASDGDSTGLRVAFFLYKRVLSPVAHAVSPTQCLYLPTCSEYAYVALHRFGVLRGSWMAMKRLGRCHPFAKGGFDPVPERD</sequence>
<evidence type="ECO:0000256" key="1">
    <source>
        <dbReference type="HAMAP-Rule" id="MF_00386"/>
    </source>
</evidence>
<dbReference type="HAMAP" id="MF_00386">
    <property type="entry name" value="UPF0161_YidD"/>
    <property type="match status" value="1"/>
</dbReference>
<name>A0A7W7ZCG6_9BACT</name>
<protein>
    <recommendedName>
        <fullName evidence="1">Putative membrane protein insertion efficiency factor</fullName>
    </recommendedName>
</protein>
<comment type="subcellular location">
    <subcellularLocation>
        <location evidence="1">Cell membrane</location>
        <topology evidence="1">Peripheral membrane protein</topology>
        <orientation evidence="1">Cytoplasmic side</orientation>
    </subcellularLocation>
</comment>
<dbReference type="InterPro" id="IPR002696">
    <property type="entry name" value="Membr_insert_effic_factor_YidD"/>
</dbReference>
<keyword evidence="1" id="KW-0472">Membrane</keyword>
<dbReference type="AlphaFoldDB" id="A0A7W7ZCG6"/>
<comment type="similarity">
    <text evidence="1">Belongs to the UPF0161 family.</text>
</comment>
<accession>A0A7W7ZCG6</accession>
<dbReference type="Proteomes" id="UP000540989">
    <property type="component" value="Unassembled WGS sequence"/>
</dbReference>
<comment type="caution">
    <text evidence="2">The sequence shown here is derived from an EMBL/GenBank/DDBJ whole genome shotgun (WGS) entry which is preliminary data.</text>
</comment>
<comment type="function">
    <text evidence="1">Could be involved in insertion of integral membrane proteins into the membrane.</text>
</comment>
<evidence type="ECO:0000313" key="2">
    <source>
        <dbReference type="EMBL" id="MBB5057384.1"/>
    </source>
</evidence>
<evidence type="ECO:0000313" key="3">
    <source>
        <dbReference type="Proteomes" id="UP000540989"/>
    </source>
</evidence>
<keyword evidence="3" id="KW-1185">Reference proteome</keyword>
<dbReference type="PANTHER" id="PTHR33383:SF1">
    <property type="entry name" value="MEMBRANE PROTEIN INSERTION EFFICIENCY FACTOR-RELATED"/>
    <property type="match status" value="1"/>
</dbReference>
<gene>
    <name evidence="2" type="ORF">HDF16_002069</name>
</gene>
<keyword evidence="1" id="KW-1003">Cell membrane</keyword>
<dbReference type="NCBIfam" id="TIGR00278">
    <property type="entry name" value="membrane protein insertion efficiency factor YidD"/>
    <property type="match status" value="1"/>
</dbReference>
<organism evidence="2 3">
    <name type="scientific">Granulicella aggregans</name>
    <dbReference type="NCBI Taxonomy" id="474949"/>
    <lineage>
        <taxon>Bacteria</taxon>
        <taxon>Pseudomonadati</taxon>
        <taxon>Acidobacteriota</taxon>
        <taxon>Terriglobia</taxon>
        <taxon>Terriglobales</taxon>
        <taxon>Acidobacteriaceae</taxon>
        <taxon>Granulicella</taxon>
    </lineage>
</organism>
<dbReference type="SMART" id="SM01234">
    <property type="entry name" value="Haemolytic"/>
    <property type="match status" value="1"/>
</dbReference>
<dbReference type="PANTHER" id="PTHR33383">
    <property type="entry name" value="MEMBRANE PROTEIN INSERTION EFFICIENCY FACTOR-RELATED"/>
    <property type="match status" value="1"/>
</dbReference>
<reference evidence="2 3" key="1">
    <citation type="submission" date="2020-08" db="EMBL/GenBank/DDBJ databases">
        <title>Genomic Encyclopedia of Type Strains, Phase IV (KMG-V): Genome sequencing to study the core and pangenomes of soil and plant-associated prokaryotes.</title>
        <authorList>
            <person name="Whitman W."/>
        </authorList>
    </citation>
    <scope>NUCLEOTIDE SEQUENCE [LARGE SCALE GENOMIC DNA]</scope>
    <source>
        <strain evidence="2 3">M8UP14</strain>
    </source>
</reference>
<dbReference type="GO" id="GO:0005886">
    <property type="term" value="C:plasma membrane"/>
    <property type="evidence" value="ECO:0007669"/>
    <property type="project" value="UniProtKB-SubCell"/>
</dbReference>